<dbReference type="Gene3D" id="3.20.20.70">
    <property type="entry name" value="Aldolase class I"/>
    <property type="match status" value="1"/>
</dbReference>
<dbReference type="PANTHER" id="PTHR11082:SF31">
    <property type="entry name" value="TRNA-DIHYDROURIDINE(20A_20B) SYNTHASE [NAD(P)+]-LIKE"/>
    <property type="match status" value="1"/>
</dbReference>
<evidence type="ECO:0000313" key="2">
    <source>
        <dbReference type="EMBL" id="CAL8088871.1"/>
    </source>
</evidence>
<protein>
    <recommendedName>
        <fullName evidence="1">DUS-like FMN-binding domain-containing protein</fullName>
    </recommendedName>
</protein>
<sequence length="126" mass="14572">MSPPRKSTSVVELFEEKSLVKMCAPMVRYTRLPFRLLVREYDTDVVFSPMILADSFVKSEQCRQHEFTTCSEDIPLLVQFAAKNASDFAEAAELVYRYVPNIKLNYLYFSNGFGPSFVSRMPFFVE</sequence>
<dbReference type="Proteomes" id="UP001642540">
    <property type="component" value="Unassembled WGS sequence"/>
</dbReference>
<dbReference type="SUPFAM" id="SSF51395">
    <property type="entry name" value="FMN-linked oxidoreductases"/>
    <property type="match status" value="1"/>
</dbReference>
<dbReference type="Pfam" id="PF01207">
    <property type="entry name" value="Dus"/>
    <property type="match status" value="1"/>
</dbReference>
<proteinExistence type="predicted"/>
<feature type="domain" description="DUS-like FMN-binding" evidence="1">
    <location>
        <begin position="23"/>
        <end position="105"/>
    </location>
</feature>
<dbReference type="InterPro" id="IPR035587">
    <property type="entry name" value="DUS-like_FMN-bd"/>
</dbReference>
<organism evidence="2 3">
    <name type="scientific">Orchesella dallaii</name>
    <dbReference type="NCBI Taxonomy" id="48710"/>
    <lineage>
        <taxon>Eukaryota</taxon>
        <taxon>Metazoa</taxon>
        <taxon>Ecdysozoa</taxon>
        <taxon>Arthropoda</taxon>
        <taxon>Hexapoda</taxon>
        <taxon>Collembola</taxon>
        <taxon>Entomobryomorpha</taxon>
        <taxon>Entomobryoidea</taxon>
        <taxon>Orchesellidae</taxon>
        <taxon>Orchesellinae</taxon>
        <taxon>Orchesella</taxon>
    </lineage>
</organism>
<dbReference type="EMBL" id="CAXLJM020000023">
    <property type="protein sequence ID" value="CAL8088871.1"/>
    <property type="molecule type" value="Genomic_DNA"/>
</dbReference>
<evidence type="ECO:0000259" key="1">
    <source>
        <dbReference type="Pfam" id="PF01207"/>
    </source>
</evidence>
<evidence type="ECO:0000313" key="3">
    <source>
        <dbReference type="Proteomes" id="UP001642540"/>
    </source>
</evidence>
<keyword evidence="3" id="KW-1185">Reference proteome</keyword>
<comment type="caution">
    <text evidence="2">The sequence shown here is derived from an EMBL/GenBank/DDBJ whole genome shotgun (WGS) entry which is preliminary data.</text>
</comment>
<name>A0ABP1Q5W7_9HEXA</name>
<gene>
    <name evidence="2" type="ORF">ODALV1_LOCUS7190</name>
</gene>
<dbReference type="InterPro" id="IPR013785">
    <property type="entry name" value="Aldolase_TIM"/>
</dbReference>
<dbReference type="PANTHER" id="PTHR11082">
    <property type="entry name" value="TRNA-DIHYDROURIDINE SYNTHASE"/>
    <property type="match status" value="1"/>
</dbReference>
<accession>A0ABP1Q5W7</accession>
<reference evidence="2 3" key="1">
    <citation type="submission" date="2024-08" db="EMBL/GenBank/DDBJ databases">
        <authorList>
            <person name="Cucini C."/>
            <person name="Frati F."/>
        </authorList>
    </citation>
    <scope>NUCLEOTIDE SEQUENCE [LARGE SCALE GENOMIC DNA]</scope>
</reference>